<name>A0ABM1UZD8_SOLPN</name>
<reference evidence="3" key="1">
    <citation type="journal article" date="2014" name="Nat. Genet.">
        <title>The genome of the stress-tolerant wild tomato species Solanum pennellii.</title>
        <authorList>
            <person name="Bolger A."/>
            <person name="Scossa F."/>
            <person name="Bolger M.E."/>
            <person name="Lanz C."/>
            <person name="Maumus F."/>
            <person name="Tohge T."/>
            <person name="Quesneville H."/>
            <person name="Alseekh S."/>
            <person name="Sorensen I."/>
            <person name="Lichtenstein G."/>
            <person name="Fich E.A."/>
            <person name="Conte M."/>
            <person name="Keller H."/>
            <person name="Schneeberger K."/>
            <person name="Schwacke R."/>
            <person name="Ofner I."/>
            <person name="Vrebalov J."/>
            <person name="Xu Y."/>
            <person name="Osorio S."/>
            <person name="Aflitos S.A."/>
            <person name="Schijlen E."/>
            <person name="Jimenez-Gomez J.M."/>
            <person name="Ryngajllo M."/>
            <person name="Kimura S."/>
            <person name="Kumar R."/>
            <person name="Koenig D."/>
            <person name="Headland L.R."/>
            <person name="Maloof J.N."/>
            <person name="Sinha N."/>
            <person name="van Ham R.C."/>
            <person name="Lankhorst R.K."/>
            <person name="Mao L."/>
            <person name="Vogel A."/>
            <person name="Arsova B."/>
            <person name="Panstruga R."/>
            <person name="Fei Z."/>
            <person name="Rose J.K."/>
            <person name="Zamir D."/>
            <person name="Carrari F."/>
            <person name="Giovannoni J.J."/>
            <person name="Weigel D."/>
            <person name="Usadel B."/>
            <person name="Fernie A.R."/>
        </authorList>
    </citation>
    <scope>NUCLEOTIDE SEQUENCE [LARGE SCALE GENOMIC DNA]</scope>
    <source>
        <strain evidence="3">cv. LA0716</strain>
    </source>
</reference>
<protein>
    <submittedName>
        <fullName evidence="4">TPD1 protein homolog 1A-like</fullName>
    </submittedName>
</protein>
<dbReference type="PANTHER" id="PTHR33184:SF34">
    <property type="entry name" value="TPD1 PROTEIN HOMOLOG 1-LIKE"/>
    <property type="match status" value="1"/>
</dbReference>
<evidence type="ECO:0000256" key="2">
    <source>
        <dbReference type="SAM" id="SignalP"/>
    </source>
</evidence>
<dbReference type="Pfam" id="PF24068">
    <property type="entry name" value="TPD1_C"/>
    <property type="match status" value="1"/>
</dbReference>
<accession>A0ABM1UZD8</accession>
<dbReference type="InterPro" id="IPR040361">
    <property type="entry name" value="TPD1"/>
</dbReference>
<evidence type="ECO:0000313" key="4">
    <source>
        <dbReference type="RefSeq" id="XP_027768856.1"/>
    </source>
</evidence>
<dbReference type="PANTHER" id="PTHR33184">
    <property type="entry name" value="PROTEIN TAPETUM DETERMINANT 1-LIKE-RELATED"/>
    <property type="match status" value="1"/>
</dbReference>
<organism evidence="3 4">
    <name type="scientific">Solanum pennellii</name>
    <name type="common">Tomato</name>
    <name type="synonym">Lycopersicon pennellii</name>
    <dbReference type="NCBI Taxonomy" id="28526"/>
    <lineage>
        <taxon>Eukaryota</taxon>
        <taxon>Viridiplantae</taxon>
        <taxon>Streptophyta</taxon>
        <taxon>Embryophyta</taxon>
        <taxon>Tracheophyta</taxon>
        <taxon>Spermatophyta</taxon>
        <taxon>Magnoliopsida</taxon>
        <taxon>eudicotyledons</taxon>
        <taxon>Gunneridae</taxon>
        <taxon>Pentapetalae</taxon>
        <taxon>asterids</taxon>
        <taxon>lamiids</taxon>
        <taxon>Solanales</taxon>
        <taxon>Solanaceae</taxon>
        <taxon>Solanoideae</taxon>
        <taxon>Solaneae</taxon>
        <taxon>Solanum</taxon>
        <taxon>Solanum subgen. Lycopersicon</taxon>
    </lineage>
</organism>
<dbReference type="RefSeq" id="XP_027768856.1">
    <property type="nucleotide sequence ID" value="XM_027913055.1"/>
</dbReference>
<reference evidence="4" key="2">
    <citation type="submission" date="2025-08" db="UniProtKB">
        <authorList>
            <consortium name="RefSeq"/>
        </authorList>
    </citation>
    <scope>IDENTIFICATION</scope>
</reference>
<feature type="signal peptide" evidence="2">
    <location>
        <begin position="1"/>
        <end position="28"/>
    </location>
</feature>
<proteinExistence type="predicted"/>
<feature type="chain" id="PRO_5047396848" evidence="2">
    <location>
        <begin position="29"/>
        <end position="221"/>
    </location>
</feature>
<evidence type="ECO:0000313" key="3">
    <source>
        <dbReference type="Proteomes" id="UP000694930"/>
    </source>
</evidence>
<keyword evidence="3" id="KW-1185">Reference proteome</keyword>
<dbReference type="Proteomes" id="UP000694930">
    <property type="component" value="Chromosome 11"/>
</dbReference>
<evidence type="ECO:0000256" key="1">
    <source>
        <dbReference type="ARBA" id="ARBA00022729"/>
    </source>
</evidence>
<keyword evidence="1 2" id="KW-0732">Signal</keyword>
<sequence>MEMKSFFIFYVVLLLISFSVIHINHADGAGLINYIVNPARKLLVLPDIGDDVGDGIGNIGDGNDNDGNFGGDDGDGDGTGGFIGNVGDGTGGFIGNVGDGNGGDGNSTGGDGSENRIGEGTCSNNFIQVNQGPSASLPSGIPTYTVIVLNACYSGSCSISNIHLSCGWFSSARLINPKIFRRLNYNDCLVNDGQPLAAGESLTFSYANTYPYKLAVSSIVC</sequence>
<gene>
    <name evidence="4" type="primary">LOC107004351</name>
</gene>
<dbReference type="GeneID" id="107004351"/>